<dbReference type="Gene3D" id="2.70.98.10">
    <property type="match status" value="1"/>
</dbReference>
<dbReference type="Pfam" id="PF07971">
    <property type="entry name" value="Glyco_hydro_92"/>
    <property type="match status" value="1"/>
</dbReference>
<sequence>MRSLTSISTFCLASSTWQVSAEVDYSQYVNPFIGGSELADVGLKQDGGGDIFVGGAVPFGVVKVGIDTYEGLGKYSTLNGGWTPEGNVTAISMMHESGTGGAPKYGIIPQMPLTSIDPPVNVLDNRTYFQRRVVEDTARVGYYSTQLLNGVTVELSGARHSGFMQYSFPKGGKHILVDLSHYLPSETGGYTVQEYLGGSIYTNDTEYWGAGTYGAGWNEGAPYTVYFCGKFDTQPLQAQTFTGRNTEPMVRYHTLSNDGPPKAIFSDQTYKSSAESGPLGNRVGAIFSWDNGTASTIKSRVGISFISVEVSCSFRDNEISTWNINDTVDAAVKEWNDDVFSKIQVATDDTANITNLRLLYSSLYFMHLMPSNRTGENPLWESDEPYWDDFYTLWDIFRCTVSLYHLIQPKIYVSMIRSLIDIWRYEGYMPDGRSGNYNGLVQGGSNADNVLADAYVKGLGKDTDDISMTINWTAGYQAMLKDAEVQPYNTFSPLDQTGSVKEGRGSLYDWIPLGYVSNDSSTRSISKTVEYSLNDYALSVVAAGEGTQADVGKYLNRSAGWQNLWNNDITHAGFSGFLAPKLSNGTWDSPETYSPAVCAGCEWVAISYEAVPFEYSFVVPHDMETLIQFTGGEDEFERRLDYIFIPNTTEQNLNENGAGITTIMNIGNEPDFATPYLYNYLNKQHKSVNQTRALANQYFHDALYGVPGNSDAGALNSWLIWQMLGLYPIVTQPIYLLESPWFTDINITIGENKTLRITSNGDNLSLGQSSYYVQSVKINGQEWDKNWFNHNDIMVEGGTIEFTKRAVTTAAPELPNLNALRLHPSNDHLLSRRHKRRIPLTDQIARRNHPPDRLPAPSVREVHRRLMSNEHFHRLLHFIIRQIAVEIICRIVHIQRSIFVGDYERGKAAATQLGEGLAFHDHKARHVDDVGDPALCEITVYRVDKIAQRGGRDDAPVRVRQDGELRAFCDLGGDDVSDEGDVIQNGLVGWHGIVVCRQAWADCPYAFLFEPGDEFAVVIWDVPCPGDYQNGLDDFPRGHGDCWLLCLNPRWSRVGTSSIYTRGHNLTCYSGQKGWLG</sequence>
<gene>
    <name evidence="4" type="ORF">VP1G_00008</name>
</gene>
<accession>A0A194UMI6</accession>
<keyword evidence="5" id="KW-1185">Reference proteome</keyword>
<organism evidence="4 5">
    <name type="scientific">Cytospora mali</name>
    <name type="common">Apple Valsa canker fungus</name>
    <name type="synonym">Valsa mali</name>
    <dbReference type="NCBI Taxonomy" id="578113"/>
    <lineage>
        <taxon>Eukaryota</taxon>
        <taxon>Fungi</taxon>
        <taxon>Dikarya</taxon>
        <taxon>Ascomycota</taxon>
        <taxon>Pezizomycotina</taxon>
        <taxon>Sordariomycetes</taxon>
        <taxon>Sordariomycetidae</taxon>
        <taxon>Diaporthales</taxon>
        <taxon>Cytosporaceae</taxon>
        <taxon>Cytospora</taxon>
    </lineage>
</organism>
<dbReference type="InterPro" id="IPR014718">
    <property type="entry name" value="GH-type_carb-bd"/>
</dbReference>
<dbReference type="OrthoDB" id="449263at2759"/>
<evidence type="ECO:0000259" key="2">
    <source>
        <dbReference type="Pfam" id="PF07971"/>
    </source>
</evidence>
<dbReference type="AlphaFoldDB" id="A0A194UMI6"/>
<evidence type="ECO:0000313" key="4">
    <source>
        <dbReference type="EMBL" id="KUI52872.1"/>
    </source>
</evidence>
<dbReference type="GO" id="GO:0006516">
    <property type="term" value="P:glycoprotein catabolic process"/>
    <property type="evidence" value="ECO:0007669"/>
    <property type="project" value="TreeGrafter"/>
</dbReference>
<evidence type="ECO:0000256" key="1">
    <source>
        <dbReference type="SAM" id="SignalP"/>
    </source>
</evidence>
<dbReference type="GO" id="GO:0005634">
    <property type="term" value="C:nucleus"/>
    <property type="evidence" value="ECO:0007669"/>
    <property type="project" value="TreeGrafter"/>
</dbReference>
<dbReference type="Gene3D" id="1.20.1610.10">
    <property type="entry name" value="alpha-1,2-mannosidases domains"/>
    <property type="match status" value="1"/>
</dbReference>
<evidence type="ECO:0000313" key="5">
    <source>
        <dbReference type="Proteomes" id="UP000078576"/>
    </source>
</evidence>
<dbReference type="Pfam" id="PF17678">
    <property type="entry name" value="Glyco_hydro_92N"/>
    <property type="match status" value="1"/>
</dbReference>
<keyword evidence="1" id="KW-0732">Signal</keyword>
<feature type="domain" description="Glycosyl hydrolase family 92" evidence="2">
    <location>
        <begin position="312"/>
        <end position="803"/>
    </location>
</feature>
<proteinExistence type="predicted"/>
<dbReference type="GO" id="GO:0005829">
    <property type="term" value="C:cytosol"/>
    <property type="evidence" value="ECO:0007669"/>
    <property type="project" value="TreeGrafter"/>
</dbReference>
<evidence type="ECO:0000259" key="3">
    <source>
        <dbReference type="Pfam" id="PF17678"/>
    </source>
</evidence>
<dbReference type="PANTHER" id="PTHR12143">
    <property type="entry name" value="PEPTIDE N-GLYCANASE PNGASE -RELATED"/>
    <property type="match status" value="1"/>
</dbReference>
<dbReference type="SUPFAM" id="SSF48208">
    <property type="entry name" value="Six-hairpin glycosidases"/>
    <property type="match status" value="1"/>
</dbReference>
<dbReference type="EMBL" id="KN714666">
    <property type="protein sequence ID" value="KUI52872.1"/>
    <property type="molecule type" value="Genomic_DNA"/>
</dbReference>
<dbReference type="InterPro" id="IPR005887">
    <property type="entry name" value="GH92_a_mannosidase_put"/>
</dbReference>
<feature type="domain" description="Glycosyl hydrolase family 92 N-terminal" evidence="3">
    <location>
        <begin position="28"/>
        <end position="304"/>
    </location>
</feature>
<dbReference type="Proteomes" id="UP000078576">
    <property type="component" value="Unassembled WGS sequence"/>
</dbReference>
<dbReference type="Gene3D" id="3.30.2080.10">
    <property type="entry name" value="GH92 mannosidase domain"/>
    <property type="match status" value="1"/>
</dbReference>
<dbReference type="FunFam" id="3.30.2080.10:FF:000001">
    <property type="entry name" value="Alpha-1,2-mannosidase subfamily"/>
    <property type="match status" value="1"/>
</dbReference>
<dbReference type="Gene3D" id="1.20.1050.60">
    <property type="entry name" value="alpha-1,2-mannosidase"/>
    <property type="match status" value="1"/>
</dbReference>
<dbReference type="InterPro" id="IPR050883">
    <property type="entry name" value="PNGase"/>
</dbReference>
<dbReference type="InterPro" id="IPR041371">
    <property type="entry name" value="GH92_N"/>
</dbReference>
<dbReference type="InterPro" id="IPR012939">
    <property type="entry name" value="Glyco_hydro_92"/>
</dbReference>
<feature type="signal peptide" evidence="1">
    <location>
        <begin position="1"/>
        <end position="21"/>
    </location>
</feature>
<reference evidence="5" key="1">
    <citation type="submission" date="2014-12" db="EMBL/GenBank/DDBJ databases">
        <title>Genome Sequence of Valsa Canker Pathogens Uncovers a Specific Adaption of Colonization on Woody Bark.</title>
        <authorList>
            <person name="Yin Z."/>
            <person name="Liu H."/>
            <person name="Gao X."/>
            <person name="Li Z."/>
            <person name="Song N."/>
            <person name="Ke X."/>
            <person name="Dai Q."/>
            <person name="Wu Y."/>
            <person name="Sun Y."/>
            <person name="Xu J.-R."/>
            <person name="Kang Z.K."/>
            <person name="Wang L."/>
            <person name="Huang L."/>
        </authorList>
    </citation>
    <scope>NUCLEOTIDE SEQUENCE [LARGE SCALE GENOMIC DNA]</scope>
    <source>
        <strain evidence="5">SXYL134</strain>
    </source>
</reference>
<dbReference type="InterPro" id="IPR008928">
    <property type="entry name" value="6-hairpin_glycosidase_sf"/>
</dbReference>
<feature type="chain" id="PRO_5008265661" evidence="1">
    <location>
        <begin position="22"/>
        <end position="1077"/>
    </location>
</feature>
<dbReference type="NCBIfam" id="TIGR01180">
    <property type="entry name" value="aman2_put"/>
    <property type="match status" value="1"/>
</dbReference>
<dbReference type="PANTHER" id="PTHR12143:SF27">
    <property type="entry name" value="ALPHA-1,2-MANNOSIDASE FAMILY PROTEIN (AFU_ORTHOLOGUE AFUA_5G10520)"/>
    <property type="match status" value="1"/>
</dbReference>
<dbReference type="GO" id="GO:0005975">
    <property type="term" value="P:carbohydrate metabolic process"/>
    <property type="evidence" value="ECO:0007669"/>
    <property type="project" value="InterPro"/>
</dbReference>
<protein>
    <submittedName>
        <fullName evidence="4">Uncharacterized protein</fullName>
    </submittedName>
</protein>
<name>A0A194UMI6_CYTMA</name>
<dbReference type="STRING" id="694573.A0A194UMI6"/>
<dbReference type="GO" id="GO:0000224">
    <property type="term" value="F:peptide-N4-(N-acetyl-beta-glucosaminyl)asparagine amidase activity"/>
    <property type="evidence" value="ECO:0007669"/>
    <property type="project" value="TreeGrafter"/>
</dbReference>
<dbReference type="GO" id="GO:0030246">
    <property type="term" value="F:carbohydrate binding"/>
    <property type="evidence" value="ECO:0007669"/>
    <property type="project" value="InterPro"/>
</dbReference>
<dbReference type="FunFam" id="1.20.1050.60:FF:000002">
    <property type="entry name" value="Glycosyl hydrolase family 92"/>
    <property type="match status" value="1"/>
</dbReference>